<comment type="caution">
    <text evidence="1">The sequence shown here is derived from an EMBL/GenBank/DDBJ whole genome shotgun (WGS) entry which is preliminary data.</text>
</comment>
<gene>
    <name evidence="1" type="ORF">LYSBPC_27790</name>
</gene>
<organism evidence="1 2">
    <name type="scientific">Lysinibacillus piscis</name>
    <dbReference type="NCBI Taxonomy" id="2518931"/>
    <lineage>
        <taxon>Bacteria</taxon>
        <taxon>Bacillati</taxon>
        <taxon>Bacillota</taxon>
        <taxon>Bacilli</taxon>
        <taxon>Bacillales</taxon>
        <taxon>Bacillaceae</taxon>
        <taxon>Lysinibacillus</taxon>
    </lineage>
</organism>
<evidence type="ECO:0000313" key="2">
    <source>
        <dbReference type="Proteomes" id="UP001065593"/>
    </source>
</evidence>
<protein>
    <submittedName>
        <fullName evidence="1">ABC transporter substrate-binding protein</fullName>
    </submittedName>
</protein>
<evidence type="ECO:0000313" key="1">
    <source>
        <dbReference type="EMBL" id="GLC89652.1"/>
    </source>
</evidence>
<name>A0ABQ5NMQ7_9BACI</name>
<dbReference type="InterPro" id="IPR006059">
    <property type="entry name" value="SBP"/>
</dbReference>
<dbReference type="EMBL" id="BRZA01000003">
    <property type="protein sequence ID" value="GLC89652.1"/>
    <property type="molecule type" value="Genomic_DNA"/>
</dbReference>
<dbReference type="PANTHER" id="PTHR43649">
    <property type="entry name" value="ARABINOSE-BINDING PROTEIN-RELATED"/>
    <property type="match status" value="1"/>
</dbReference>
<dbReference type="RefSeq" id="WP_264989482.1">
    <property type="nucleotide sequence ID" value="NZ_BRZA01000003.1"/>
</dbReference>
<keyword evidence="2" id="KW-1185">Reference proteome</keyword>
<accession>A0ABQ5NMQ7</accession>
<dbReference type="PROSITE" id="PS51257">
    <property type="entry name" value="PROKAR_LIPOPROTEIN"/>
    <property type="match status" value="1"/>
</dbReference>
<proteinExistence type="predicted"/>
<dbReference type="SUPFAM" id="SSF53850">
    <property type="entry name" value="Periplasmic binding protein-like II"/>
    <property type="match status" value="1"/>
</dbReference>
<sequence length="533" mass="60820">MKKMARFASALTIGALLLTGCGGNKEKSWSEDYELKDVKFPLEEKVTLKFMTSSSPLAPEDPNDKLIYKRLEEDTNVHVEWRNFVGEAFPERRNLAMSSGEMPDAIINSAYSDYELLKLAEDGAIIPVNDLIDQYMPNLKKVLEEAPQYRSMMTAPDGNIYSFPWIEELGEGRESIHSVDDFPWINVEWLKKLGLEMPKTTEELKKVLIAFRDNDPAGNGQTIPMSFMINHGGEDLTFLFGSFGLGDTWDRTVVTNDGKVALTAADEGYKEAIKFLNDLYKENLLDIEGFEQDWPTYVAKGQEGRYGMYFTWDKANITGNNDTYDLMPPVAGPDGHINVARNNGMGFDRARMVITSANKNLELTAKWIDELYDPLQSVQDNWGTYGDDKQQNIFEYDQSANMLKHLDLQGTAPVELRERTSVGGPLAILDSYYGNVTTMPDDAAWRLGLMKDVMVPHMTADYIYPRVFFSLDELKRLSEIEVDFFAYVNRKRAEWITNGKIDEEWDEYLAELERLGYSEWLEIKQSGFDRSIK</sequence>
<dbReference type="Proteomes" id="UP001065593">
    <property type="component" value="Unassembled WGS sequence"/>
</dbReference>
<dbReference type="InterPro" id="IPR050490">
    <property type="entry name" value="Bact_solute-bd_prot1"/>
</dbReference>
<dbReference type="Gene3D" id="3.40.190.10">
    <property type="entry name" value="Periplasmic binding protein-like II"/>
    <property type="match status" value="2"/>
</dbReference>
<reference evidence="1" key="1">
    <citation type="submission" date="2022-08" db="EMBL/GenBank/DDBJ databases">
        <title>Draft genome sequence of Lysinibacillus sp. strain KH24.</title>
        <authorList>
            <person name="Kanbe H."/>
            <person name="Itoh H."/>
        </authorList>
    </citation>
    <scope>NUCLEOTIDE SEQUENCE</scope>
    <source>
        <strain evidence="1">KH24</strain>
    </source>
</reference>
<dbReference type="PANTHER" id="PTHR43649:SF17">
    <property type="entry name" value="ABC TRANSPORTER SOLUTE BINDING PROTEIN-SUGAR TRANSPORT"/>
    <property type="match status" value="1"/>
</dbReference>
<dbReference type="Pfam" id="PF13416">
    <property type="entry name" value="SBP_bac_8"/>
    <property type="match status" value="1"/>
</dbReference>